<dbReference type="EMBL" id="SMBT01000005">
    <property type="protein sequence ID" value="TCU86906.1"/>
    <property type="molecule type" value="Genomic_DNA"/>
</dbReference>
<evidence type="ECO:0000256" key="17">
    <source>
        <dbReference type="PROSITE-ProRule" id="PRU00169"/>
    </source>
</evidence>
<keyword evidence="13 18" id="KW-0472">Membrane</keyword>
<organism evidence="22 24">
    <name type="scientific">Iodobacter fluviatilis</name>
    <dbReference type="NCBI Taxonomy" id="537"/>
    <lineage>
        <taxon>Bacteria</taxon>
        <taxon>Pseudomonadati</taxon>
        <taxon>Pseudomonadota</taxon>
        <taxon>Betaproteobacteria</taxon>
        <taxon>Neisseriales</taxon>
        <taxon>Chitinibacteraceae</taxon>
        <taxon>Iodobacter</taxon>
    </lineage>
</organism>
<keyword evidence="12" id="KW-0902">Two-component regulatory system</keyword>
<name>A0A377Q612_9NEIS</name>
<feature type="domain" description="Histidine kinase" evidence="19">
    <location>
        <begin position="549"/>
        <end position="770"/>
    </location>
</feature>
<dbReference type="Gene3D" id="3.30.565.10">
    <property type="entry name" value="Histidine kinase-like ATPase, C-terminal domain"/>
    <property type="match status" value="1"/>
</dbReference>
<gene>
    <name evidence="22" type="primary">rcsC_1</name>
    <name evidence="23" type="ORF">EV682_10531</name>
    <name evidence="22" type="ORF">NCTC11159_01301</name>
</gene>
<dbReference type="Gene3D" id="1.10.287.130">
    <property type="match status" value="1"/>
</dbReference>
<evidence type="ECO:0000259" key="20">
    <source>
        <dbReference type="PROSITE" id="PS50110"/>
    </source>
</evidence>
<evidence type="ECO:0000259" key="19">
    <source>
        <dbReference type="PROSITE" id="PS50109"/>
    </source>
</evidence>
<evidence type="ECO:0000256" key="13">
    <source>
        <dbReference type="ARBA" id="ARBA00023136"/>
    </source>
</evidence>
<sequence>MGRLNHLLMANFGKIRRLFLDTPLLDGSAPDRSVCYARRLLYAGACILSVASIGMMCFGIRMSFEHFLDERQQLFLIQRDLLKSDVDRYQALLRQLVQSYETIDLRQERVAIPARRYQQLLLQQNNVMITDREITVTPFSVLSTLTQSQDRASISMLLRLTQEMSRFPWVSIGESNSHISGFVYSVDKRFFAVTPPLPKSVFQNAKKVRVEIEIARQIARVEKEMSKYSENELRHKRSVIWVPLSRDPLTGELILHIAKPVFNNGKRMAVVVFTMPFMLFERYFQQSKHLSDFLVVAQDHYSLFGLDVTKEREANWARILRAAPDILEDANEHAQLSYRKRTFLITQQIAGPNWVAVYVFDWPMVVQYLRKELWISMAVLSALLCILWGFVIVLDSIVLASMQKKARAVYESEAFNRKVLGMAPVGLAVLDPLKHIILMQNEIASGLTGQQLGKGEHFYRVLLDEALFSAKESGGNQQIVLRKDITARSSDGGLIELVADLSWVRYQNQDVVLCALTDITERKRAEKLLEEASLLADEANKAKSVFLATMSHEIRTPLHGALGNIELLEGEVLSIAQRARLTTTRRAFDALLVLTNNILDLSKIEAQELKLELAHVRLGELMERCAQTFSPLIAKKGLNFHCLIDPSLFAVWEVDGHRISQIIMNLLSNAVKFTQKGAITLYGTVEERGLEGSWLKLSIADSGMGIPLDRQAAVFDLYAQANESITKRFGGSGLGLSLCRRLLALAGGSISLDSEEGEGSIFTIQLPSKKIADIAEVIRSNSTLFITEVLVVCKSPTWQSALLKQVIFQLPGIDIHAVINLGDISDLDPLGASNKILLLAHNESCLPSDCLPEQLQLFKQIIVVSFDGPLHPEIREGIIYVTSLSRAALEHALISCAYKQDIALPVFQQEGRVLNSRQEVRILIAEDDETNLLLLEHQLNALGYMNVDSVSDGQQAFNYCLQRNYDLVITDLYMPIMGGQALLKAMRQSGITTPLLVHTANAYDDWRAEGEDFAAILQKPLSITQLGQTLGRILHLSSPEMLDRVRGRLETLRDVELEKVFLASWELDQLSLKNAADTKDLQRFERCLHKVKGGLLVLDEKPALKACEALLQQLRFSESTQMNSLLSEFLSIMSNIVSHYKQGI</sequence>
<dbReference type="CDD" id="cd17546">
    <property type="entry name" value="REC_hyHK_CKI1_RcsC-like"/>
    <property type="match status" value="1"/>
</dbReference>
<evidence type="ECO:0000256" key="16">
    <source>
        <dbReference type="PROSITE-ProRule" id="PRU00110"/>
    </source>
</evidence>
<dbReference type="InterPro" id="IPR036097">
    <property type="entry name" value="HisK_dim/P_sf"/>
</dbReference>
<comment type="catalytic activity">
    <reaction evidence="1">
        <text>ATP + protein L-histidine = ADP + protein N-phospho-L-histidine.</text>
        <dbReference type="EC" id="2.7.13.3"/>
    </reaction>
</comment>
<reference evidence="23 25" key="2">
    <citation type="submission" date="2019-03" db="EMBL/GenBank/DDBJ databases">
        <title>Genomic Encyclopedia of Type Strains, Phase IV (KMG-IV): sequencing the most valuable type-strain genomes for metagenomic binning, comparative biology and taxonomic classification.</title>
        <authorList>
            <person name="Goeker M."/>
        </authorList>
    </citation>
    <scope>NUCLEOTIDE SEQUENCE [LARGE SCALE GENOMIC DNA]</scope>
    <source>
        <strain evidence="23 25">DSM 3764</strain>
    </source>
</reference>
<dbReference type="CDD" id="cd00082">
    <property type="entry name" value="HisKA"/>
    <property type="match status" value="1"/>
</dbReference>
<dbReference type="InterPro" id="IPR011006">
    <property type="entry name" value="CheY-like_superfamily"/>
</dbReference>
<keyword evidence="4" id="KW-1003">Cell membrane</keyword>
<feature type="modified residue" description="4-aspartylphosphate" evidence="17">
    <location>
        <position position="971"/>
    </location>
</feature>
<dbReference type="SUPFAM" id="SSF52172">
    <property type="entry name" value="CheY-like"/>
    <property type="match status" value="1"/>
</dbReference>
<evidence type="ECO:0000256" key="1">
    <source>
        <dbReference type="ARBA" id="ARBA00000085"/>
    </source>
</evidence>
<evidence type="ECO:0000313" key="25">
    <source>
        <dbReference type="Proteomes" id="UP000295794"/>
    </source>
</evidence>
<feature type="transmembrane region" description="Helical" evidence="18">
    <location>
        <begin position="373"/>
        <end position="394"/>
    </location>
</feature>
<dbReference type="CDD" id="cd16922">
    <property type="entry name" value="HATPase_EvgS-ArcB-TorS-like"/>
    <property type="match status" value="1"/>
</dbReference>
<dbReference type="GO" id="GO:0009927">
    <property type="term" value="F:histidine phosphotransfer kinase activity"/>
    <property type="evidence" value="ECO:0007669"/>
    <property type="project" value="TreeGrafter"/>
</dbReference>
<dbReference type="Gene3D" id="3.40.50.2300">
    <property type="match status" value="1"/>
</dbReference>
<keyword evidence="6 17" id="KW-0597">Phosphoprotein</keyword>
<dbReference type="InterPro" id="IPR003661">
    <property type="entry name" value="HisK_dim/P_dom"/>
</dbReference>
<dbReference type="SUPFAM" id="SSF47226">
    <property type="entry name" value="Histidine-containing phosphotransfer domain, HPT domain"/>
    <property type="match status" value="1"/>
</dbReference>
<dbReference type="PROSITE" id="PS50894">
    <property type="entry name" value="HPT"/>
    <property type="match status" value="1"/>
</dbReference>
<dbReference type="EMBL" id="UGHR01000001">
    <property type="protein sequence ID" value="STQ90237.1"/>
    <property type="molecule type" value="Genomic_DNA"/>
</dbReference>
<dbReference type="SUPFAM" id="SSF47384">
    <property type="entry name" value="Homodimeric domain of signal transducing histidine kinase"/>
    <property type="match status" value="1"/>
</dbReference>
<evidence type="ECO:0000256" key="8">
    <source>
        <dbReference type="ARBA" id="ARBA00022692"/>
    </source>
</evidence>
<dbReference type="Pfam" id="PF00072">
    <property type="entry name" value="Response_reg"/>
    <property type="match status" value="1"/>
</dbReference>
<evidence type="ECO:0000256" key="9">
    <source>
        <dbReference type="ARBA" id="ARBA00022777"/>
    </source>
</evidence>
<feature type="modified residue" description="Phosphohistidine" evidence="16">
    <location>
        <position position="1089"/>
    </location>
</feature>
<dbReference type="SMART" id="SM00388">
    <property type="entry name" value="HisKA"/>
    <property type="match status" value="1"/>
</dbReference>
<dbReference type="FunFam" id="3.30.565.10:FF:000010">
    <property type="entry name" value="Sensor histidine kinase RcsC"/>
    <property type="match status" value="1"/>
</dbReference>
<dbReference type="InterPro" id="IPR036641">
    <property type="entry name" value="HPT_dom_sf"/>
</dbReference>
<dbReference type="SMART" id="SM00387">
    <property type="entry name" value="HATPase_c"/>
    <property type="match status" value="1"/>
</dbReference>
<keyword evidence="9 22" id="KW-0418">Kinase</keyword>
<dbReference type="OrthoDB" id="5468482at2"/>
<feature type="domain" description="HPt" evidence="21">
    <location>
        <begin position="1050"/>
        <end position="1144"/>
    </location>
</feature>
<keyword evidence="10" id="KW-0067">ATP-binding</keyword>
<evidence type="ECO:0000256" key="7">
    <source>
        <dbReference type="ARBA" id="ARBA00022679"/>
    </source>
</evidence>
<evidence type="ECO:0000256" key="6">
    <source>
        <dbReference type="ARBA" id="ARBA00022553"/>
    </source>
</evidence>
<dbReference type="EC" id="2.7.13.3" evidence="3"/>
<dbReference type="InterPro" id="IPR005467">
    <property type="entry name" value="His_kinase_dom"/>
</dbReference>
<keyword evidence="25" id="KW-1185">Reference proteome</keyword>
<dbReference type="InterPro" id="IPR001789">
    <property type="entry name" value="Sig_transdc_resp-reg_receiver"/>
</dbReference>
<dbReference type="Gene3D" id="1.20.120.160">
    <property type="entry name" value="HPT domain"/>
    <property type="match status" value="1"/>
</dbReference>
<keyword evidence="11 18" id="KW-1133">Transmembrane helix</keyword>
<dbReference type="Gene3D" id="3.30.450.20">
    <property type="entry name" value="PAS domain"/>
    <property type="match status" value="1"/>
</dbReference>
<evidence type="ECO:0000256" key="3">
    <source>
        <dbReference type="ARBA" id="ARBA00012438"/>
    </source>
</evidence>
<evidence type="ECO:0000256" key="12">
    <source>
        <dbReference type="ARBA" id="ARBA00023012"/>
    </source>
</evidence>
<dbReference type="GO" id="GO:0000155">
    <property type="term" value="F:phosphorelay sensor kinase activity"/>
    <property type="evidence" value="ECO:0007669"/>
    <property type="project" value="InterPro"/>
</dbReference>
<evidence type="ECO:0000313" key="22">
    <source>
        <dbReference type="EMBL" id="STQ90237.1"/>
    </source>
</evidence>
<keyword evidence="7 22" id="KW-0808">Transferase</keyword>
<proteinExistence type="predicted"/>
<evidence type="ECO:0000256" key="4">
    <source>
        <dbReference type="ARBA" id="ARBA00022475"/>
    </source>
</evidence>
<dbReference type="Proteomes" id="UP000295794">
    <property type="component" value="Unassembled WGS sequence"/>
</dbReference>
<dbReference type="InterPro" id="IPR035965">
    <property type="entry name" value="PAS-like_dom_sf"/>
</dbReference>
<dbReference type="InterPro" id="IPR004358">
    <property type="entry name" value="Sig_transdc_His_kin-like_C"/>
</dbReference>
<dbReference type="InterPro" id="IPR008207">
    <property type="entry name" value="Sig_transdc_His_kin_Hpt_dom"/>
</dbReference>
<dbReference type="InterPro" id="IPR036890">
    <property type="entry name" value="HATPase_C_sf"/>
</dbReference>
<dbReference type="Pfam" id="PF02518">
    <property type="entry name" value="HATPase_c"/>
    <property type="match status" value="1"/>
</dbReference>
<dbReference type="AlphaFoldDB" id="A0A377Q612"/>
<dbReference type="PANTHER" id="PTHR43047">
    <property type="entry name" value="TWO-COMPONENT HISTIDINE PROTEIN KINASE"/>
    <property type="match status" value="1"/>
</dbReference>
<dbReference type="PROSITE" id="PS50109">
    <property type="entry name" value="HIS_KIN"/>
    <property type="match status" value="1"/>
</dbReference>
<dbReference type="GO" id="GO:0005886">
    <property type="term" value="C:plasma membrane"/>
    <property type="evidence" value="ECO:0007669"/>
    <property type="project" value="UniProtKB-SubCell"/>
</dbReference>
<evidence type="ECO:0000256" key="18">
    <source>
        <dbReference type="SAM" id="Phobius"/>
    </source>
</evidence>
<dbReference type="PROSITE" id="PS50110">
    <property type="entry name" value="RESPONSE_REGULATORY"/>
    <property type="match status" value="1"/>
</dbReference>
<dbReference type="PRINTS" id="PR00344">
    <property type="entry name" value="BCTRLSENSOR"/>
</dbReference>
<comment type="function">
    <text evidence="14">Member of the two-component regulatory system BvgS/BvgA. Phosphorylates BvgA via a four-step phosphorelay in response to environmental signals.</text>
</comment>
<evidence type="ECO:0000256" key="2">
    <source>
        <dbReference type="ARBA" id="ARBA00004429"/>
    </source>
</evidence>
<feature type="transmembrane region" description="Helical" evidence="18">
    <location>
        <begin position="40"/>
        <end position="64"/>
    </location>
</feature>
<dbReference type="SUPFAM" id="SSF55785">
    <property type="entry name" value="PYP-like sensor domain (PAS domain)"/>
    <property type="match status" value="1"/>
</dbReference>
<evidence type="ECO:0000256" key="5">
    <source>
        <dbReference type="ARBA" id="ARBA00022519"/>
    </source>
</evidence>
<dbReference type="SUPFAM" id="SSF55874">
    <property type="entry name" value="ATPase domain of HSP90 chaperone/DNA topoisomerase II/histidine kinase"/>
    <property type="match status" value="1"/>
</dbReference>
<reference evidence="22 24" key="1">
    <citation type="submission" date="2018-06" db="EMBL/GenBank/DDBJ databases">
        <authorList>
            <consortium name="Pathogen Informatics"/>
            <person name="Doyle S."/>
        </authorList>
    </citation>
    <scope>NUCLEOTIDE SEQUENCE [LARGE SCALE GENOMIC DNA]</scope>
    <source>
        <strain evidence="22 24">NCTC11159</strain>
    </source>
</reference>
<keyword evidence="5" id="KW-0997">Cell inner membrane</keyword>
<dbReference type="SMART" id="SM00448">
    <property type="entry name" value="REC"/>
    <property type="match status" value="1"/>
</dbReference>
<evidence type="ECO:0000313" key="23">
    <source>
        <dbReference type="EMBL" id="TCU86906.1"/>
    </source>
</evidence>
<evidence type="ECO:0000313" key="24">
    <source>
        <dbReference type="Proteomes" id="UP000255108"/>
    </source>
</evidence>
<evidence type="ECO:0000259" key="21">
    <source>
        <dbReference type="PROSITE" id="PS50894"/>
    </source>
</evidence>
<dbReference type="Pfam" id="PF00512">
    <property type="entry name" value="HisKA"/>
    <property type="match status" value="1"/>
</dbReference>
<dbReference type="InterPro" id="IPR003594">
    <property type="entry name" value="HATPase_dom"/>
</dbReference>
<evidence type="ECO:0000256" key="14">
    <source>
        <dbReference type="ARBA" id="ARBA00058004"/>
    </source>
</evidence>
<keyword evidence="10" id="KW-0547">Nucleotide-binding</keyword>
<comment type="subcellular location">
    <subcellularLocation>
        <location evidence="2">Cell inner membrane</location>
        <topology evidence="2">Multi-pass membrane protein</topology>
    </subcellularLocation>
</comment>
<feature type="domain" description="Response regulatory" evidence="20">
    <location>
        <begin position="921"/>
        <end position="1034"/>
    </location>
</feature>
<evidence type="ECO:0000256" key="10">
    <source>
        <dbReference type="ARBA" id="ARBA00022840"/>
    </source>
</evidence>
<accession>A0A377Q612</accession>
<evidence type="ECO:0000256" key="11">
    <source>
        <dbReference type="ARBA" id="ARBA00022989"/>
    </source>
</evidence>
<protein>
    <recommendedName>
        <fullName evidence="15">Virulence sensor protein BvgS</fullName>
        <ecNumber evidence="3">2.7.13.3</ecNumber>
    </recommendedName>
</protein>
<dbReference type="PANTHER" id="PTHR43047:SF72">
    <property type="entry name" value="OSMOSENSING HISTIDINE PROTEIN KINASE SLN1"/>
    <property type="match status" value="1"/>
</dbReference>
<keyword evidence="8 18" id="KW-0812">Transmembrane</keyword>
<dbReference type="Proteomes" id="UP000255108">
    <property type="component" value="Unassembled WGS sequence"/>
</dbReference>
<evidence type="ECO:0000256" key="15">
    <source>
        <dbReference type="ARBA" id="ARBA00070152"/>
    </source>
</evidence>